<evidence type="ECO:0000256" key="4">
    <source>
        <dbReference type="ARBA" id="ARBA00022801"/>
    </source>
</evidence>
<dbReference type="PROSITE" id="PS00491">
    <property type="entry name" value="PROLINE_PEPTIDASE"/>
    <property type="match status" value="1"/>
</dbReference>
<dbReference type="PANTHER" id="PTHR46112:SF10">
    <property type="entry name" value="DIPEPTIDASE YKVY-RELATED"/>
    <property type="match status" value="1"/>
</dbReference>
<gene>
    <name evidence="9" type="ORF">C6Y45_04165</name>
</gene>
<protein>
    <submittedName>
        <fullName evidence="9">Peptidase M24 family protein</fullName>
    </submittedName>
</protein>
<dbReference type="SUPFAM" id="SSF53092">
    <property type="entry name" value="Creatinase/prolidase N-terminal domain"/>
    <property type="match status" value="1"/>
</dbReference>
<dbReference type="InterPro" id="IPR036005">
    <property type="entry name" value="Creatinase/aminopeptidase-like"/>
</dbReference>
<dbReference type="GO" id="GO:0016787">
    <property type="term" value="F:hydrolase activity"/>
    <property type="evidence" value="ECO:0007669"/>
    <property type="project" value="UniProtKB-KW"/>
</dbReference>
<evidence type="ECO:0000256" key="5">
    <source>
        <dbReference type="ARBA" id="ARBA00023211"/>
    </source>
</evidence>
<dbReference type="FunFam" id="3.90.230.10:FF:000014">
    <property type="entry name" value="Aminopeptidase P family protein"/>
    <property type="match status" value="1"/>
</dbReference>
<evidence type="ECO:0000259" key="8">
    <source>
        <dbReference type="Pfam" id="PF01321"/>
    </source>
</evidence>
<dbReference type="PANTHER" id="PTHR46112">
    <property type="entry name" value="AMINOPEPTIDASE"/>
    <property type="match status" value="1"/>
</dbReference>
<dbReference type="Gene3D" id="3.90.230.10">
    <property type="entry name" value="Creatinase/methionine aminopeptidase superfamily"/>
    <property type="match status" value="1"/>
</dbReference>
<comment type="cofactor">
    <cofactor evidence="1">
        <name>Mn(2+)</name>
        <dbReference type="ChEBI" id="CHEBI:29035"/>
    </cofactor>
</comment>
<keyword evidence="5" id="KW-0464">Manganese</keyword>
<proteinExistence type="inferred from homology"/>
<dbReference type="Pfam" id="PF00557">
    <property type="entry name" value="Peptidase_M24"/>
    <property type="match status" value="1"/>
</dbReference>
<dbReference type="Proteomes" id="UP000240509">
    <property type="component" value="Unassembled WGS sequence"/>
</dbReference>
<evidence type="ECO:0000256" key="1">
    <source>
        <dbReference type="ARBA" id="ARBA00001936"/>
    </source>
</evidence>
<dbReference type="GO" id="GO:0046872">
    <property type="term" value="F:metal ion binding"/>
    <property type="evidence" value="ECO:0007669"/>
    <property type="project" value="UniProtKB-KW"/>
</dbReference>
<evidence type="ECO:0000313" key="10">
    <source>
        <dbReference type="Proteomes" id="UP000240509"/>
    </source>
</evidence>
<evidence type="ECO:0000256" key="2">
    <source>
        <dbReference type="ARBA" id="ARBA00008766"/>
    </source>
</evidence>
<dbReference type="EMBL" id="PZJJ01000004">
    <property type="protein sequence ID" value="PTL39846.1"/>
    <property type="molecule type" value="Genomic_DNA"/>
</dbReference>
<dbReference type="CDD" id="cd01092">
    <property type="entry name" value="APP-like"/>
    <property type="match status" value="1"/>
</dbReference>
<dbReference type="InterPro" id="IPR000994">
    <property type="entry name" value="Pept_M24"/>
</dbReference>
<evidence type="ECO:0000259" key="7">
    <source>
        <dbReference type="Pfam" id="PF00557"/>
    </source>
</evidence>
<dbReference type="InterPro" id="IPR029149">
    <property type="entry name" value="Creatin/AminoP/Spt16_N"/>
</dbReference>
<keyword evidence="10" id="KW-1185">Reference proteome</keyword>
<dbReference type="RefSeq" id="WP_107583768.1">
    <property type="nucleotide sequence ID" value="NZ_PZJJ01000004.1"/>
</dbReference>
<dbReference type="InterPro" id="IPR000587">
    <property type="entry name" value="Creatinase_N"/>
</dbReference>
<reference evidence="9 10" key="1">
    <citation type="submission" date="2018-03" db="EMBL/GenBank/DDBJ databases">
        <title>Alkalicoccus saliphilus sp. nov., isolated from a mineral pool.</title>
        <authorList>
            <person name="Zhao B."/>
        </authorList>
    </citation>
    <scope>NUCLEOTIDE SEQUENCE [LARGE SCALE GENOMIC DNA]</scope>
    <source>
        <strain evidence="9 10">6AG</strain>
    </source>
</reference>
<keyword evidence="4" id="KW-0378">Hydrolase</keyword>
<feature type="domain" description="Creatinase N-terminal" evidence="8">
    <location>
        <begin position="3"/>
        <end position="136"/>
    </location>
</feature>
<organism evidence="9 10">
    <name type="scientific">Alkalicoccus saliphilus</name>
    <dbReference type="NCBI Taxonomy" id="200989"/>
    <lineage>
        <taxon>Bacteria</taxon>
        <taxon>Bacillati</taxon>
        <taxon>Bacillota</taxon>
        <taxon>Bacilli</taxon>
        <taxon>Bacillales</taxon>
        <taxon>Bacillaceae</taxon>
        <taxon>Alkalicoccus</taxon>
    </lineage>
</organism>
<dbReference type="SUPFAM" id="SSF55920">
    <property type="entry name" value="Creatinase/aminopeptidase"/>
    <property type="match status" value="1"/>
</dbReference>
<dbReference type="Pfam" id="PF01321">
    <property type="entry name" value="Creatinase_N"/>
    <property type="match status" value="1"/>
</dbReference>
<dbReference type="InterPro" id="IPR001131">
    <property type="entry name" value="Peptidase_M24B_aminopep-P_CS"/>
</dbReference>
<dbReference type="Gene3D" id="3.40.350.10">
    <property type="entry name" value="Creatinase/prolidase N-terminal domain"/>
    <property type="match status" value="1"/>
</dbReference>
<name>A0A2T4U8W5_9BACI</name>
<dbReference type="AlphaFoldDB" id="A0A2T4U8W5"/>
<dbReference type="InterPro" id="IPR050659">
    <property type="entry name" value="Peptidase_M24B"/>
</dbReference>
<keyword evidence="3 6" id="KW-0479">Metal-binding</keyword>
<feature type="domain" description="Peptidase M24" evidence="7">
    <location>
        <begin position="144"/>
        <end position="346"/>
    </location>
</feature>
<sequence>MPRIQSIQEYMSAADWDILMVQTRPNVFYLTGFDADPHERLLGALVFKNGGTAVVCPSMEVHQIEEVFTDGPVIGYTDSEDPWVKIGEYLQEASIPTRKIALESSISWARLEKWKETVPQAEFAQADALLLEQRLIKEPDELQLMQEAAAFADIGIKTGIAHLKEGVTEMEVVAAVEFEMKRRGIREMSFSTMVLFGEKGGDPHGNPGSRTLQKGDSVLFDLGVIWQGYASDITRTVFFDHATEKQRTVYNTVLEAQEAALSLVKPGTAAGNLDKAAREVIEQAGFGSFFPHRIGHGIGIEVHELPSMNEENTRILEEGMAFTIEPGIYLPGQFGVRIEDDLHVTAEGSRILTTYPKELQVIPSEK</sequence>
<comment type="caution">
    <text evidence="9">The sequence shown here is derived from an EMBL/GenBank/DDBJ whole genome shotgun (WGS) entry which is preliminary data.</text>
</comment>
<comment type="similarity">
    <text evidence="2 6">Belongs to the peptidase M24B family.</text>
</comment>
<evidence type="ECO:0000256" key="3">
    <source>
        <dbReference type="ARBA" id="ARBA00022723"/>
    </source>
</evidence>
<dbReference type="OrthoDB" id="9806388at2"/>
<evidence type="ECO:0000313" key="9">
    <source>
        <dbReference type="EMBL" id="PTL39846.1"/>
    </source>
</evidence>
<accession>A0A2T4U8W5</accession>
<evidence type="ECO:0000256" key="6">
    <source>
        <dbReference type="RuleBase" id="RU000590"/>
    </source>
</evidence>